<evidence type="ECO:0000256" key="3">
    <source>
        <dbReference type="ARBA" id="ARBA00015281"/>
    </source>
</evidence>
<keyword evidence="7" id="KW-0732">Signal</keyword>
<dbReference type="AlphaFoldDB" id="T0J7M3"/>
<dbReference type="InterPro" id="IPR051407">
    <property type="entry name" value="Bact_OM_lipoprot/Surf_antigen"/>
</dbReference>
<dbReference type="RefSeq" id="WP_021316299.1">
    <property type="nucleotide sequence ID" value="NZ_AUWY01000022.1"/>
</dbReference>
<feature type="compositionally biased region" description="Basic and acidic residues" evidence="6">
    <location>
        <begin position="34"/>
        <end position="47"/>
    </location>
</feature>
<dbReference type="STRING" id="1346791.M529_01215"/>
<organism evidence="9 10">
    <name type="scientific">Sphingobium ummariense RL-3</name>
    <dbReference type="NCBI Taxonomy" id="1346791"/>
    <lineage>
        <taxon>Bacteria</taxon>
        <taxon>Pseudomonadati</taxon>
        <taxon>Pseudomonadota</taxon>
        <taxon>Alphaproteobacteria</taxon>
        <taxon>Sphingomonadales</taxon>
        <taxon>Sphingomonadaceae</taxon>
        <taxon>Sphingobium</taxon>
    </lineage>
</organism>
<dbReference type="Proteomes" id="UP000015523">
    <property type="component" value="Unassembled WGS sequence"/>
</dbReference>
<feature type="region of interest" description="Disordered" evidence="6">
    <location>
        <begin position="30"/>
        <end position="58"/>
    </location>
</feature>
<evidence type="ECO:0000313" key="9">
    <source>
        <dbReference type="EMBL" id="EQB33971.1"/>
    </source>
</evidence>
<evidence type="ECO:0000256" key="2">
    <source>
        <dbReference type="ARBA" id="ARBA00008681"/>
    </source>
</evidence>
<evidence type="ECO:0000256" key="6">
    <source>
        <dbReference type="SAM" id="MobiDB-lite"/>
    </source>
</evidence>
<protein>
    <recommendedName>
        <fullName evidence="3">17 kDa surface antigen</fullName>
    </recommendedName>
</protein>
<evidence type="ECO:0000256" key="7">
    <source>
        <dbReference type="SAM" id="SignalP"/>
    </source>
</evidence>
<comment type="similarity">
    <text evidence="2">Belongs to the rickettsiale 17 kDa surface antigen family.</text>
</comment>
<reference evidence="9 10" key="1">
    <citation type="journal article" date="2013" name="Genome Announc.">
        <title>Draft Genome Sequence of Sphingobium ummariense Strain RL-3, a Hexachlorocyclohexane-Degrading Bacterium.</title>
        <authorList>
            <person name="Kohli P."/>
            <person name="Dua A."/>
            <person name="Sangwan N."/>
            <person name="Oldach P."/>
            <person name="Khurana J.P."/>
            <person name="Lal R."/>
        </authorList>
    </citation>
    <scope>NUCLEOTIDE SEQUENCE [LARGE SCALE GENOMIC DNA]</scope>
    <source>
        <strain evidence="9 10">RL-3</strain>
    </source>
</reference>
<evidence type="ECO:0000313" key="10">
    <source>
        <dbReference type="Proteomes" id="UP000015523"/>
    </source>
</evidence>
<keyword evidence="10" id="KW-1185">Reference proteome</keyword>
<feature type="chain" id="PRO_5004577917" description="17 kDa surface antigen" evidence="7">
    <location>
        <begin position="20"/>
        <end position="125"/>
    </location>
</feature>
<dbReference type="GO" id="GO:0009279">
    <property type="term" value="C:cell outer membrane"/>
    <property type="evidence" value="ECO:0007669"/>
    <property type="project" value="UniProtKB-SubCell"/>
</dbReference>
<comment type="caution">
    <text evidence="9">The sequence shown here is derived from an EMBL/GenBank/DDBJ whole genome shotgun (WGS) entry which is preliminary data.</text>
</comment>
<feature type="signal peptide" evidence="7">
    <location>
        <begin position="1"/>
        <end position="19"/>
    </location>
</feature>
<evidence type="ECO:0000256" key="5">
    <source>
        <dbReference type="ARBA" id="ARBA00023288"/>
    </source>
</evidence>
<sequence length="125" mass="13207">MFRTPILVAAIAAMLPLGACTSDNYGGGYGYDRPGYDRRPPRRGDGPRHHRRPLRDNDQIYRDRDGRYYCKRDDGTTGTIVGAIAGGVLGNVIAPGGSKTLGTILGGAGGALAGRAIDKNDISCE</sequence>
<keyword evidence="5" id="KW-0449">Lipoprotein</keyword>
<dbReference type="PATRIC" id="fig|1346791.3.peg.228"/>
<dbReference type="PANTHER" id="PTHR35603">
    <property type="match status" value="1"/>
</dbReference>
<proteinExistence type="inferred from homology"/>
<dbReference type="PANTHER" id="PTHR35603:SF2">
    <property type="entry name" value="OUTER MEMBRANE LIPOPROTEIN"/>
    <property type="match status" value="1"/>
</dbReference>
<gene>
    <name evidence="9" type="ORF">M529_01215</name>
</gene>
<name>T0J7M3_9SPHN</name>
<comment type="subcellular location">
    <subcellularLocation>
        <location evidence="1">Cell outer membrane</location>
        <topology evidence="1">Lipid-anchor</topology>
    </subcellularLocation>
</comment>
<feature type="domain" description="Glycine zipper 2TM" evidence="8">
    <location>
        <begin position="78"/>
        <end position="117"/>
    </location>
</feature>
<dbReference type="EMBL" id="AUWY01000022">
    <property type="protein sequence ID" value="EQB33971.1"/>
    <property type="molecule type" value="Genomic_DNA"/>
</dbReference>
<dbReference type="eggNOG" id="COG3134">
    <property type="taxonomic scope" value="Bacteria"/>
</dbReference>
<keyword evidence="4" id="KW-0472">Membrane</keyword>
<evidence type="ECO:0000256" key="4">
    <source>
        <dbReference type="ARBA" id="ARBA00023136"/>
    </source>
</evidence>
<dbReference type="Pfam" id="PF05433">
    <property type="entry name" value="Rick_17kDa_Anti"/>
    <property type="match status" value="1"/>
</dbReference>
<evidence type="ECO:0000259" key="8">
    <source>
        <dbReference type="Pfam" id="PF05433"/>
    </source>
</evidence>
<accession>T0J7M3</accession>
<evidence type="ECO:0000256" key="1">
    <source>
        <dbReference type="ARBA" id="ARBA00004459"/>
    </source>
</evidence>
<dbReference type="InterPro" id="IPR008816">
    <property type="entry name" value="Gly_zipper_2TM_dom"/>
</dbReference>